<keyword evidence="5 6" id="KW-0472">Membrane</keyword>
<reference evidence="8 9" key="1">
    <citation type="journal article" date="2007" name="Genome Biol.">
        <title>Interrupted coding sequences in Mycobacterium smegmatis: authentic mutations or sequencing errors?</title>
        <authorList>
            <person name="Deshayes C."/>
            <person name="Perrodou E."/>
            <person name="Gallien S."/>
            <person name="Euphrasie D."/>
            <person name="Schaeffer C."/>
            <person name="Van-Dorsselaer A."/>
            <person name="Poch O."/>
            <person name="Lecompte O."/>
            <person name="Reyrat J.M."/>
        </authorList>
    </citation>
    <scope>NUCLEOTIDE SEQUENCE [LARGE SCALE GENOMIC DNA]</scope>
    <source>
        <strain evidence="9">ATCC 700084 / mc(2)155</strain>
    </source>
</reference>
<dbReference type="InterPro" id="IPR011701">
    <property type="entry name" value="MFS"/>
</dbReference>
<feature type="transmembrane region" description="Helical" evidence="6">
    <location>
        <begin position="54"/>
        <end position="74"/>
    </location>
</feature>
<dbReference type="GO" id="GO:0022857">
    <property type="term" value="F:transmembrane transporter activity"/>
    <property type="evidence" value="ECO:0007669"/>
    <property type="project" value="InterPro"/>
</dbReference>
<dbReference type="Pfam" id="PF07690">
    <property type="entry name" value="MFS_1"/>
    <property type="match status" value="1"/>
</dbReference>
<dbReference type="EMBL" id="CP001663">
    <property type="protein sequence ID" value="AFP38881.1"/>
    <property type="molecule type" value="Genomic_DNA"/>
</dbReference>
<comment type="subcellular location">
    <subcellularLocation>
        <location evidence="1">Cell membrane</location>
        <topology evidence="1">Multi-pass membrane protein</topology>
    </subcellularLocation>
</comment>
<evidence type="ECO:0000256" key="5">
    <source>
        <dbReference type="ARBA" id="ARBA00023136"/>
    </source>
</evidence>
<protein>
    <submittedName>
        <fullName evidence="8">Major facilitator superfamily MFS_1</fullName>
    </submittedName>
</protein>
<name>I7G6P6_MYCS2</name>
<keyword evidence="3 6" id="KW-0812">Transmembrane</keyword>
<dbReference type="PROSITE" id="PS50850">
    <property type="entry name" value="MFS"/>
    <property type="match status" value="1"/>
</dbReference>
<evidence type="ECO:0000256" key="4">
    <source>
        <dbReference type="ARBA" id="ARBA00022989"/>
    </source>
</evidence>
<evidence type="ECO:0000256" key="6">
    <source>
        <dbReference type="SAM" id="Phobius"/>
    </source>
</evidence>
<evidence type="ECO:0000313" key="9">
    <source>
        <dbReference type="Proteomes" id="UP000006158"/>
    </source>
</evidence>
<dbReference type="InterPro" id="IPR020846">
    <property type="entry name" value="MFS_dom"/>
</dbReference>
<dbReference type="PANTHER" id="PTHR23511:SF34">
    <property type="entry name" value="SYNAPTIC VESICLE GLYCOPROTEIN 2"/>
    <property type="match status" value="1"/>
</dbReference>
<feature type="transmembrane region" description="Helical" evidence="6">
    <location>
        <begin position="86"/>
        <end position="103"/>
    </location>
</feature>
<dbReference type="InterPro" id="IPR036259">
    <property type="entry name" value="MFS_trans_sf"/>
</dbReference>
<dbReference type="KEGG" id="msg:MSMEI_2413"/>
<gene>
    <name evidence="8" type="ordered locus">MSMEI_2413</name>
</gene>
<dbReference type="AlphaFoldDB" id="I7G6P6"/>
<organism evidence="8 9">
    <name type="scientific">Mycolicibacterium smegmatis (strain ATCC 700084 / mc(2)155)</name>
    <name type="common">Mycobacterium smegmatis</name>
    <dbReference type="NCBI Taxonomy" id="246196"/>
    <lineage>
        <taxon>Bacteria</taxon>
        <taxon>Bacillati</taxon>
        <taxon>Actinomycetota</taxon>
        <taxon>Actinomycetes</taxon>
        <taxon>Mycobacteriales</taxon>
        <taxon>Mycobacteriaceae</taxon>
        <taxon>Mycolicibacterium</taxon>
    </lineage>
</organism>
<dbReference type="GO" id="GO:0005886">
    <property type="term" value="C:plasma membrane"/>
    <property type="evidence" value="ECO:0007669"/>
    <property type="project" value="UniProtKB-SubCell"/>
</dbReference>
<evidence type="ECO:0000259" key="7">
    <source>
        <dbReference type="PROSITE" id="PS50850"/>
    </source>
</evidence>
<feature type="transmembrane region" description="Helical" evidence="6">
    <location>
        <begin position="20"/>
        <end position="42"/>
    </location>
</feature>
<keyword evidence="4 6" id="KW-1133">Transmembrane helix</keyword>
<evidence type="ECO:0000256" key="1">
    <source>
        <dbReference type="ARBA" id="ARBA00004651"/>
    </source>
</evidence>
<evidence type="ECO:0000256" key="2">
    <source>
        <dbReference type="ARBA" id="ARBA00022448"/>
    </source>
</evidence>
<feature type="domain" description="Major facilitator superfamily (MFS) profile" evidence="7">
    <location>
        <begin position="20"/>
        <end position="143"/>
    </location>
</feature>
<dbReference type="Proteomes" id="UP000006158">
    <property type="component" value="Chromosome"/>
</dbReference>
<dbReference type="SUPFAM" id="SSF103473">
    <property type="entry name" value="MFS general substrate transporter"/>
    <property type="match status" value="1"/>
</dbReference>
<evidence type="ECO:0000313" key="8">
    <source>
        <dbReference type="EMBL" id="AFP38881.1"/>
    </source>
</evidence>
<dbReference type="PATRIC" id="fig|246196.56.peg.2470"/>
<sequence>MGVASEVLDRLPVTRWHWRLVFLVGIGTFFDLYEVFLGGVLAPVMAAQYELGDLGKAMVIAAGFAGMFVGANILSVAADRFGRRRVFILNMVLYAVFSLASAFAPDPEIFVILRFLSGIGLGAELCSSTPTSRRCCRHGREDE</sequence>
<reference evidence="8 9" key="2">
    <citation type="journal article" date="2009" name="Genome Res.">
        <title>Ortho-proteogenomics: multiple proteomes investigation through orthology and a new MS-based protocol.</title>
        <authorList>
            <person name="Gallien S."/>
            <person name="Perrodou E."/>
            <person name="Carapito C."/>
            <person name="Deshayes C."/>
            <person name="Reyrat J.M."/>
            <person name="Van Dorsselaer A."/>
            <person name="Poch O."/>
            <person name="Schaeffer C."/>
            <person name="Lecompte O."/>
        </authorList>
    </citation>
    <scope>NUCLEOTIDE SEQUENCE [LARGE SCALE GENOMIC DNA]</scope>
    <source>
        <strain evidence="9">ATCC 700084 / mc(2)155</strain>
    </source>
</reference>
<dbReference type="Gene3D" id="1.20.1250.20">
    <property type="entry name" value="MFS general substrate transporter like domains"/>
    <property type="match status" value="1"/>
</dbReference>
<proteinExistence type="predicted"/>
<accession>I7G6P6</accession>
<dbReference type="PANTHER" id="PTHR23511">
    <property type="entry name" value="SYNAPTIC VESICLE GLYCOPROTEIN 2"/>
    <property type="match status" value="1"/>
</dbReference>
<keyword evidence="2" id="KW-0813">Transport</keyword>
<evidence type="ECO:0000256" key="3">
    <source>
        <dbReference type="ARBA" id="ARBA00022692"/>
    </source>
</evidence>